<dbReference type="Pfam" id="PF01880">
    <property type="entry name" value="Desulfoferrodox"/>
    <property type="match status" value="1"/>
</dbReference>
<dbReference type="EMBL" id="CAJNNV010025106">
    <property type="protein sequence ID" value="CAE8612294.1"/>
    <property type="molecule type" value="Genomic_DNA"/>
</dbReference>
<name>A0A813FJY3_POLGL</name>
<proteinExistence type="predicted"/>
<evidence type="ECO:0000313" key="4">
    <source>
        <dbReference type="Proteomes" id="UP000654075"/>
    </source>
</evidence>
<feature type="signal peptide" evidence="1">
    <location>
        <begin position="1"/>
        <end position="23"/>
    </location>
</feature>
<gene>
    <name evidence="3" type="ORF">PGLA1383_LOCUS30089</name>
</gene>
<dbReference type="InterPro" id="IPR002742">
    <property type="entry name" value="Desulfoferrodoxin_Fe-bd_dom"/>
</dbReference>
<dbReference type="GO" id="GO:0016491">
    <property type="term" value="F:oxidoreductase activity"/>
    <property type="evidence" value="ECO:0007669"/>
    <property type="project" value="InterPro"/>
</dbReference>
<dbReference type="InterPro" id="IPR036073">
    <property type="entry name" value="Desulfoferrodoxin_Fe-bd_dom_sf"/>
</dbReference>
<evidence type="ECO:0000313" key="3">
    <source>
        <dbReference type="EMBL" id="CAE8612294.1"/>
    </source>
</evidence>
<keyword evidence="1" id="KW-0732">Signal</keyword>
<organism evidence="3 4">
    <name type="scientific">Polarella glacialis</name>
    <name type="common">Dinoflagellate</name>
    <dbReference type="NCBI Taxonomy" id="89957"/>
    <lineage>
        <taxon>Eukaryota</taxon>
        <taxon>Sar</taxon>
        <taxon>Alveolata</taxon>
        <taxon>Dinophyceae</taxon>
        <taxon>Suessiales</taxon>
        <taxon>Suessiaceae</taxon>
        <taxon>Polarella</taxon>
    </lineage>
</organism>
<dbReference type="AlphaFoldDB" id="A0A813FJY3"/>
<keyword evidence="4" id="KW-1185">Reference proteome</keyword>
<dbReference type="SUPFAM" id="SSF49367">
    <property type="entry name" value="Superoxide reductase-like"/>
    <property type="match status" value="1"/>
</dbReference>
<comment type="caution">
    <text evidence="3">The sequence shown here is derived from an EMBL/GenBank/DDBJ whole genome shotgun (WGS) entry which is preliminary data.</text>
</comment>
<protein>
    <recommendedName>
        <fullName evidence="2">Desulfoferrodoxin ferrous iron-binding domain-containing protein</fullName>
    </recommendedName>
</protein>
<sequence>MGRSCLPHLVLAAVLISIGPLRSCFLGAASHRPGSRDSKLRLLRLGSEAEDNQAPADVSRRQPAQLLGAGLAAFFGVPGAFAKITDADKDEIFKSTVRPRSVATEILQMMDVDPVPNDTGDPKKHMPTVEMGTSGRVVVTLKHGMDPVKEIDGDVIKEAHYIQYIWLADAETGRILAGKNFEATDKSPPTMSALLPKGVTAYPMAYCNLHGLWKGEKFTA</sequence>
<feature type="domain" description="Desulfoferrodoxin ferrous iron-binding" evidence="2">
    <location>
        <begin position="122"/>
        <end position="215"/>
    </location>
</feature>
<dbReference type="OrthoDB" id="200272at2759"/>
<evidence type="ECO:0000259" key="2">
    <source>
        <dbReference type="Pfam" id="PF01880"/>
    </source>
</evidence>
<evidence type="ECO:0000256" key="1">
    <source>
        <dbReference type="SAM" id="SignalP"/>
    </source>
</evidence>
<dbReference type="Proteomes" id="UP000654075">
    <property type="component" value="Unassembled WGS sequence"/>
</dbReference>
<reference evidence="3" key="1">
    <citation type="submission" date="2021-02" db="EMBL/GenBank/DDBJ databases">
        <authorList>
            <person name="Dougan E. K."/>
            <person name="Rhodes N."/>
            <person name="Thang M."/>
            <person name="Chan C."/>
        </authorList>
    </citation>
    <scope>NUCLEOTIDE SEQUENCE</scope>
</reference>
<feature type="chain" id="PRO_5032796104" description="Desulfoferrodoxin ferrous iron-binding domain-containing protein" evidence="1">
    <location>
        <begin position="24"/>
        <end position="220"/>
    </location>
</feature>
<accession>A0A813FJY3</accession>
<dbReference type="GO" id="GO:0005506">
    <property type="term" value="F:iron ion binding"/>
    <property type="evidence" value="ECO:0007669"/>
    <property type="project" value="InterPro"/>
</dbReference>
<dbReference type="Gene3D" id="2.60.40.730">
    <property type="entry name" value="SOR catalytic domain"/>
    <property type="match status" value="1"/>
</dbReference>